<dbReference type="InParanoid" id="A0A409X1Z0"/>
<keyword evidence="2" id="KW-1185">Reference proteome</keyword>
<sequence>MNAPLRLNFPISPPNSSLNLEAMTCNANATVSLDPAYEGSFLLDTSCFHFKPTVEQTVRGLEDPAGWQRKRRVGYELSGWPGNLATGTIYWDDEATKVGTMDRRATSRGYGQVNMAGDGRGQFGGTDSYEIPPGVSLHRCVQGNDWLTIAGSPSATDRLQTHPRQGAAQHFYSSTASFNLPISAKTLLFIARGQLGGVFRVVSSPEQDLDSAKVDIVVRHERFELRDEIRACLLNREVSEYGVGVFVDKNLLFESPIKFEMTVVLPETSSPMVEIQNFETDLPNTAHLFGDFNGKVFFNSVLLRGSNGEVDVQSLTAGTTQVRISNGEIRGSFNVADELELETRNAPINVNVGLKSVEGKTDPKFRVLTRNGRLEANVSLLSSSGSGGYFDIEAKTVNAPLHLNFPVSPLNSSLNLNAVTSNGKATVCLDSAYEGSFLLDTSSPLFKSTVKPTVQGSTDPAGRQRKRKVQYELSGKRSLTMGTIYWDDDAMNVWALDGRVTNRGFGQVEVYTANAEVNLEV</sequence>
<dbReference type="OrthoDB" id="5570013at2759"/>
<dbReference type="AlphaFoldDB" id="A0A409X1Z0"/>
<dbReference type="STRING" id="231916.A0A409X1Z0"/>
<name>A0A409X1Z0_9AGAR</name>
<organism evidence="1 2">
    <name type="scientific">Gymnopilus dilepis</name>
    <dbReference type="NCBI Taxonomy" id="231916"/>
    <lineage>
        <taxon>Eukaryota</taxon>
        <taxon>Fungi</taxon>
        <taxon>Dikarya</taxon>
        <taxon>Basidiomycota</taxon>
        <taxon>Agaricomycotina</taxon>
        <taxon>Agaricomycetes</taxon>
        <taxon>Agaricomycetidae</taxon>
        <taxon>Agaricales</taxon>
        <taxon>Agaricineae</taxon>
        <taxon>Hymenogastraceae</taxon>
        <taxon>Gymnopilus</taxon>
    </lineage>
</organism>
<evidence type="ECO:0000313" key="2">
    <source>
        <dbReference type="Proteomes" id="UP000284706"/>
    </source>
</evidence>
<accession>A0A409X1Z0</accession>
<evidence type="ECO:0008006" key="3">
    <source>
        <dbReference type="Google" id="ProtNLM"/>
    </source>
</evidence>
<reference evidence="1 2" key="1">
    <citation type="journal article" date="2018" name="Evol. Lett.">
        <title>Horizontal gene cluster transfer increased hallucinogenic mushroom diversity.</title>
        <authorList>
            <person name="Reynolds H.T."/>
            <person name="Vijayakumar V."/>
            <person name="Gluck-Thaler E."/>
            <person name="Korotkin H.B."/>
            <person name="Matheny P.B."/>
            <person name="Slot J.C."/>
        </authorList>
    </citation>
    <scope>NUCLEOTIDE SEQUENCE [LARGE SCALE GENOMIC DNA]</scope>
    <source>
        <strain evidence="1 2">SRW20</strain>
    </source>
</reference>
<gene>
    <name evidence="1" type="ORF">CVT26_012172</name>
</gene>
<comment type="caution">
    <text evidence="1">The sequence shown here is derived from an EMBL/GenBank/DDBJ whole genome shotgun (WGS) entry which is preliminary data.</text>
</comment>
<evidence type="ECO:0000313" key="1">
    <source>
        <dbReference type="EMBL" id="PPQ84818.1"/>
    </source>
</evidence>
<dbReference type="EMBL" id="NHYE01004400">
    <property type="protein sequence ID" value="PPQ84818.1"/>
    <property type="molecule type" value="Genomic_DNA"/>
</dbReference>
<proteinExistence type="predicted"/>
<protein>
    <recommendedName>
        <fullName evidence="3">Adhesin domain-containing protein</fullName>
    </recommendedName>
</protein>
<dbReference type="Proteomes" id="UP000284706">
    <property type="component" value="Unassembled WGS sequence"/>
</dbReference>